<organism evidence="4 5">
    <name type="scientific">Scleropages formosus</name>
    <name type="common">Asian bonytongue</name>
    <name type="synonym">Osteoglossum formosum</name>
    <dbReference type="NCBI Taxonomy" id="113540"/>
    <lineage>
        <taxon>Eukaryota</taxon>
        <taxon>Metazoa</taxon>
        <taxon>Chordata</taxon>
        <taxon>Craniata</taxon>
        <taxon>Vertebrata</taxon>
        <taxon>Euteleostomi</taxon>
        <taxon>Actinopterygii</taxon>
        <taxon>Neopterygii</taxon>
        <taxon>Teleostei</taxon>
        <taxon>Osteoglossocephala</taxon>
        <taxon>Osteoglossomorpha</taxon>
        <taxon>Osteoglossiformes</taxon>
        <taxon>Osteoglossidae</taxon>
        <taxon>Scleropages</taxon>
    </lineage>
</organism>
<feature type="region of interest" description="Disordered" evidence="1">
    <location>
        <begin position="408"/>
        <end position="444"/>
    </location>
</feature>
<evidence type="ECO:0000313" key="5">
    <source>
        <dbReference type="Proteomes" id="UP000694397"/>
    </source>
</evidence>
<evidence type="ECO:0000313" key="4">
    <source>
        <dbReference type="Ensembl" id="ENSSFOP00015001929.1"/>
    </source>
</evidence>
<keyword evidence="5" id="KW-1185">Reference proteome</keyword>
<feature type="transmembrane region" description="Helical" evidence="2">
    <location>
        <begin position="320"/>
        <end position="336"/>
    </location>
</feature>
<feature type="chain" id="PRO_5034306109" evidence="3">
    <location>
        <begin position="19"/>
        <end position="508"/>
    </location>
</feature>
<proteinExistence type="predicted"/>
<gene>
    <name evidence="4" type="primary">LOC108935927</name>
</gene>
<keyword evidence="2" id="KW-0472">Membrane</keyword>
<keyword evidence="2" id="KW-0812">Transmembrane</keyword>
<dbReference type="GeneID" id="108935927"/>
<evidence type="ECO:0000256" key="2">
    <source>
        <dbReference type="SAM" id="Phobius"/>
    </source>
</evidence>
<feature type="compositionally biased region" description="Low complexity" evidence="1">
    <location>
        <begin position="422"/>
        <end position="431"/>
    </location>
</feature>
<dbReference type="OrthoDB" id="8953785at2759"/>
<dbReference type="Ensembl" id="ENSSFOT00015001969.2">
    <property type="protein sequence ID" value="ENSSFOP00015001929.1"/>
    <property type="gene ID" value="ENSSFOG00015001306.2"/>
</dbReference>
<feature type="signal peptide" evidence="3">
    <location>
        <begin position="1"/>
        <end position="18"/>
    </location>
</feature>
<dbReference type="RefSeq" id="XP_018610433.1">
    <property type="nucleotide sequence ID" value="XM_018754917.1"/>
</dbReference>
<reference evidence="4" key="2">
    <citation type="submission" date="2025-08" db="UniProtKB">
        <authorList>
            <consortium name="Ensembl"/>
        </authorList>
    </citation>
    <scope>IDENTIFICATION</scope>
</reference>
<dbReference type="GeneTree" id="ENSGT01110000268325"/>
<protein>
    <submittedName>
        <fullName evidence="4">Uncharacterized LOC108935927</fullName>
    </submittedName>
</protein>
<accession>A0A8C9QYP1</accession>
<reference evidence="4 5" key="1">
    <citation type="submission" date="2019-04" db="EMBL/GenBank/DDBJ databases">
        <authorList>
            <consortium name="Wellcome Sanger Institute Data Sharing"/>
        </authorList>
    </citation>
    <scope>NUCLEOTIDE SEQUENCE [LARGE SCALE GENOMIC DNA]</scope>
</reference>
<keyword evidence="3" id="KW-0732">Signal</keyword>
<evidence type="ECO:0000256" key="1">
    <source>
        <dbReference type="SAM" id="MobiDB-lite"/>
    </source>
</evidence>
<reference evidence="4" key="3">
    <citation type="submission" date="2025-09" db="UniProtKB">
        <authorList>
            <consortium name="Ensembl"/>
        </authorList>
    </citation>
    <scope>IDENTIFICATION</scope>
</reference>
<dbReference type="Proteomes" id="UP000694397">
    <property type="component" value="Chromosome 5"/>
</dbReference>
<feature type="compositionally biased region" description="Basic and acidic residues" evidence="1">
    <location>
        <begin position="432"/>
        <end position="441"/>
    </location>
</feature>
<sequence length="508" mass="56828">MILWMLLSAALSADYSFAVMDEEQKVVCSGKDFSLPVQSRLRVVLFSPRFSPGSTRVVLENNKVMDPRYEWTGDKMLLLKEVTERDQGLFKLKMSSGTIYRKIRLTVVDCIKSFSLFYGDDFKIDISHGGAVIEFSPEGSQSFPQSLILWNSSVPWESQRGRGSVKGGHWILEGVTQADQGNYTLRDGSRQLLSTVRLNVGEHSFSFTYFTGESLILPLFLPFSKAHLSFIPSSTSSHSFAGHRATVLLVRDGQVVTKEERYKGQLTLAQVDDANEIVIAQLRLEDSGVYEIRDREGNLVSSTWLEVVKKPKWKANFKSIAAPLSGFGFVALIIYFKKKYSSWNMKNRNAQRNQNMTAFSPHVYNEAYSHPNPESLPGQPQWSEPLVNWSNGSMNAAYTPVLSGAYGPPAATEVEEESASRSETGTTTLVSRTEETERERTTTTMTTSITLPVNSDCLHSSDSCAQFQIEKEEKEPGKEGKEYFSALPLNTDTSQSCSVYTSDKLNFL</sequence>
<name>A0A8C9QYP1_SCLFO</name>
<keyword evidence="2" id="KW-1133">Transmembrane helix</keyword>
<evidence type="ECO:0000256" key="3">
    <source>
        <dbReference type="SAM" id="SignalP"/>
    </source>
</evidence>
<dbReference type="AlphaFoldDB" id="A0A8C9QYP1"/>
<dbReference type="KEGG" id="sfm:108935927"/>